<dbReference type="AlphaFoldDB" id="A0A6J4TCF6"/>
<feature type="region of interest" description="Disordered" evidence="1">
    <location>
        <begin position="176"/>
        <end position="223"/>
    </location>
</feature>
<evidence type="ECO:0000313" key="2">
    <source>
        <dbReference type="EMBL" id="CAA9519746.1"/>
    </source>
</evidence>
<feature type="compositionally biased region" description="Basic and acidic residues" evidence="1">
    <location>
        <begin position="111"/>
        <end position="123"/>
    </location>
</feature>
<feature type="compositionally biased region" description="Basic residues" evidence="1">
    <location>
        <begin position="124"/>
        <end position="148"/>
    </location>
</feature>
<accession>A0A6J4TCF6</accession>
<feature type="compositionally biased region" description="Basic residues" evidence="1">
    <location>
        <begin position="81"/>
        <end position="90"/>
    </location>
</feature>
<proteinExistence type="predicted"/>
<feature type="compositionally biased region" description="Basic and acidic residues" evidence="1">
    <location>
        <begin position="33"/>
        <end position="55"/>
    </location>
</feature>
<dbReference type="EMBL" id="CADCVQ010000139">
    <property type="protein sequence ID" value="CAA9519746.1"/>
    <property type="molecule type" value="Genomic_DNA"/>
</dbReference>
<organism evidence="2">
    <name type="scientific">uncultured Solirubrobacteraceae bacterium</name>
    <dbReference type="NCBI Taxonomy" id="1162706"/>
    <lineage>
        <taxon>Bacteria</taxon>
        <taxon>Bacillati</taxon>
        <taxon>Actinomycetota</taxon>
        <taxon>Thermoleophilia</taxon>
        <taxon>Solirubrobacterales</taxon>
        <taxon>Solirubrobacteraceae</taxon>
        <taxon>environmental samples</taxon>
    </lineage>
</organism>
<evidence type="ECO:0000256" key="1">
    <source>
        <dbReference type="SAM" id="MobiDB-lite"/>
    </source>
</evidence>
<sequence length="223" mass="24903">GRRAHRADRRVVGHRGRRRGVLAQRGRRRRQERRLGEQLHRACEGQARRHGERGAQPRPHPAPLPVRRHARRLDLADALPARRRQRRRAGRAAGDHPGDRPPGCAVPRSGPGDRRGVDADRGHLHGLRTRRREHLAAARARHRERAQRRRLDGSEGPAAADPELRRLALSACPAGARPHGVHQRRLAQRHQSDGGRQVPDLRDRAARRPGGLAADSAAGARQV</sequence>
<feature type="region of interest" description="Disordered" evidence="1">
    <location>
        <begin position="1"/>
        <end position="162"/>
    </location>
</feature>
<feature type="non-terminal residue" evidence="2">
    <location>
        <position position="1"/>
    </location>
</feature>
<gene>
    <name evidence="2" type="ORF">AVDCRST_MAG67-3311</name>
</gene>
<protein>
    <submittedName>
        <fullName evidence="2">Uncharacterized protein</fullName>
    </submittedName>
</protein>
<feature type="non-terminal residue" evidence="2">
    <location>
        <position position="223"/>
    </location>
</feature>
<reference evidence="2" key="1">
    <citation type="submission" date="2020-02" db="EMBL/GenBank/DDBJ databases">
        <authorList>
            <person name="Meier V. D."/>
        </authorList>
    </citation>
    <scope>NUCLEOTIDE SEQUENCE</scope>
    <source>
        <strain evidence="2">AVDCRST_MAG67</strain>
    </source>
</reference>
<feature type="compositionally biased region" description="Basic residues" evidence="1">
    <location>
        <begin position="1"/>
        <end position="32"/>
    </location>
</feature>
<name>A0A6J4TCF6_9ACTN</name>
<feature type="compositionally biased region" description="Basic residues" evidence="1">
    <location>
        <begin position="179"/>
        <end position="188"/>
    </location>
</feature>